<name>A0AA41QP29_9HYPH</name>
<proteinExistence type="inferred from homology"/>
<sequence>MESFSPISAAAGGVLIGLAAAVLWLGNGRIAGISGIFGQLLPPARTVVWRLVFLASLVIGTLAASYLVPGLGIGGPGGAPARLVTPANTPLPAVVWIALAGLLTGFGTKIGNGCTSGHGVCGLARLSRRSFVAVGVFFVVAMVTVAVTGIV</sequence>
<evidence type="ECO:0000256" key="7">
    <source>
        <dbReference type="ARBA" id="ARBA00023136"/>
    </source>
</evidence>
<evidence type="ECO:0000256" key="1">
    <source>
        <dbReference type="ARBA" id="ARBA00004429"/>
    </source>
</evidence>
<dbReference type="InterPro" id="IPR007272">
    <property type="entry name" value="Sulf_transp_TsuA/YedE"/>
</dbReference>
<evidence type="ECO:0000313" key="11">
    <source>
        <dbReference type="Proteomes" id="UP001156140"/>
    </source>
</evidence>
<feature type="transmembrane region" description="Helical" evidence="9">
    <location>
        <begin position="6"/>
        <end position="26"/>
    </location>
</feature>
<evidence type="ECO:0000256" key="6">
    <source>
        <dbReference type="ARBA" id="ARBA00022989"/>
    </source>
</evidence>
<dbReference type="RefSeq" id="WP_281735712.1">
    <property type="nucleotide sequence ID" value="NZ_JAKETQ010000001.1"/>
</dbReference>
<dbReference type="Pfam" id="PF04143">
    <property type="entry name" value="Sulf_transp"/>
    <property type="match status" value="1"/>
</dbReference>
<dbReference type="PANTHER" id="PTHR30574:SF1">
    <property type="entry name" value="SULPHUR TRANSPORT DOMAIN-CONTAINING PROTEIN"/>
    <property type="match status" value="1"/>
</dbReference>
<evidence type="ECO:0000256" key="2">
    <source>
        <dbReference type="ARBA" id="ARBA00022448"/>
    </source>
</evidence>
<keyword evidence="6 9" id="KW-1133">Transmembrane helix</keyword>
<gene>
    <name evidence="10" type="ORF">ML536_09470</name>
</gene>
<evidence type="ECO:0000256" key="5">
    <source>
        <dbReference type="ARBA" id="ARBA00022692"/>
    </source>
</evidence>
<feature type="transmembrane region" description="Helical" evidence="9">
    <location>
        <begin position="131"/>
        <end position="150"/>
    </location>
</feature>
<comment type="caution">
    <text evidence="10">The sequence shown here is derived from an EMBL/GenBank/DDBJ whole genome shotgun (WGS) entry which is preliminary data.</text>
</comment>
<protein>
    <submittedName>
        <fullName evidence="10">YeeE/YedE family protein</fullName>
    </submittedName>
</protein>
<keyword evidence="5 9" id="KW-0812">Transmembrane</keyword>
<evidence type="ECO:0000256" key="4">
    <source>
        <dbReference type="ARBA" id="ARBA00022519"/>
    </source>
</evidence>
<comment type="subcellular location">
    <subcellularLocation>
        <location evidence="1">Cell inner membrane</location>
        <topology evidence="1">Multi-pass membrane protein</topology>
    </subcellularLocation>
</comment>
<evidence type="ECO:0000313" key="10">
    <source>
        <dbReference type="EMBL" id="MCI0127056.1"/>
    </source>
</evidence>
<dbReference type="PANTHER" id="PTHR30574">
    <property type="entry name" value="INNER MEMBRANE PROTEIN YEDE"/>
    <property type="match status" value="1"/>
</dbReference>
<keyword evidence="3" id="KW-1003">Cell membrane</keyword>
<feature type="transmembrane region" description="Helical" evidence="9">
    <location>
        <begin position="47"/>
        <end position="69"/>
    </location>
</feature>
<evidence type="ECO:0000256" key="9">
    <source>
        <dbReference type="SAM" id="Phobius"/>
    </source>
</evidence>
<keyword evidence="11" id="KW-1185">Reference proteome</keyword>
<dbReference type="Proteomes" id="UP001156140">
    <property type="component" value="Unassembled WGS sequence"/>
</dbReference>
<dbReference type="EMBL" id="JALAZD010000001">
    <property type="protein sequence ID" value="MCI0127056.1"/>
    <property type="molecule type" value="Genomic_DNA"/>
</dbReference>
<reference evidence="10" key="1">
    <citation type="submission" date="2022-03" db="EMBL/GenBank/DDBJ databases">
        <title>The complete genome sequence of a Methyloterrigena soli.</title>
        <authorList>
            <person name="Zi Z."/>
        </authorList>
    </citation>
    <scope>NUCLEOTIDE SEQUENCE</scope>
    <source>
        <strain evidence="10">M48</strain>
    </source>
</reference>
<evidence type="ECO:0000256" key="8">
    <source>
        <dbReference type="ARBA" id="ARBA00035655"/>
    </source>
</evidence>
<accession>A0AA41QP29</accession>
<keyword evidence="7 9" id="KW-0472">Membrane</keyword>
<organism evidence="10 11">
    <name type="scientific">Paradevosia shaoguanensis</name>
    <dbReference type="NCBI Taxonomy" id="1335043"/>
    <lineage>
        <taxon>Bacteria</taxon>
        <taxon>Pseudomonadati</taxon>
        <taxon>Pseudomonadota</taxon>
        <taxon>Alphaproteobacteria</taxon>
        <taxon>Hyphomicrobiales</taxon>
        <taxon>Devosiaceae</taxon>
        <taxon>Paradevosia</taxon>
    </lineage>
</organism>
<comment type="similarity">
    <text evidence="8">Belongs to the TsuA/YedE (TC 9.B.102) family.</text>
</comment>
<feature type="transmembrane region" description="Helical" evidence="9">
    <location>
        <begin position="89"/>
        <end position="110"/>
    </location>
</feature>
<dbReference type="AlphaFoldDB" id="A0AA41QP29"/>
<keyword evidence="4" id="KW-0997">Cell inner membrane</keyword>
<evidence type="ECO:0000256" key="3">
    <source>
        <dbReference type="ARBA" id="ARBA00022475"/>
    </source>
</evidence>
<keyword evidence="2" id="KW-0813">Transport</keyword>
<dbReference type="GO" id="GO:0005886">
    <property type="term" value="C:plasma membrane"/>
    <property type="evidence" value="ECO:0007669"/>
    <property type="project" value="UniProtKB-SubCell"/>
</dbReference>